<sequence length="394" mass="41323">MASGAVGDSPLSGPQVILPGGRRLRLSGGAGFPRPAGPPTSRIAYAAAHVVADPTAENTPGAPAALDWERTLAFRRHLWSYGLGVAEAMDTAQRGMGLDHPATRELVRRSAAEARAAGGRIVAGVNTDQLPPGPATLAEVTRAYLEQLGEVTAAGARAVLMCSRHLAAAARGPEDYLRVYDELLAAADQPVVLHWLGPMFDPALTGYWGADDLDVAADTVVELIKAHDAKVDGIKMSLLDADREVALRRRLPPGVRLYTGDDFHYPELIRGDATSHSDALLGVFAAIAPAAATALAALDRGDPATYDAVFAPTVPLAQHLFAAPTWHYKTGIVFLAWLAGHQGHFTMVGGQQAGRSPVHLARLLELADAAGLLPDAELAASRARAFLTVAGVPQ</sequence>
<name>A0A1C5AKS2_9ACTN</name>
<gene>
    <name evidence="2" type="ORF">GA0070564_11239</name>
</gene>
<dbReference type="Proteomes" id="UP000199504">
    <property type="component" value="Unassembled WGS sequence"/>
</dbReference>
<evidence type="ECO:0008006" key="4">
    <source>
        <dbReference type="Google" id="ProtNLM"/>
    </source>
</evidence>
<organism evidence="2 3">
    <name type="scientific">Micromonospora mirobrigensis</name>
    <dbReference type="NCBI Taxonomy" id="262898"/>
    <lineage>
        <taxon>Bacteria</taxon>
        <taxon>Bacillati</taxon>
        <taxon>Actinomycetota</taxon>
        <taxon>Actinomycetes</taxon>
        <taxon>Micromonosporales</taxon>
        <taxon>Micromonosporaceae</taxon>
        <taxon>Micromonospora</taxon>
    </lineage>
</organism>
<dbReference type="InterPro" id="IPR009334">
    <property type="entry name" value="DUF993"/>
</dbReference>
<evidence type="ECO:0000313" key="2">
    <source>
        <dbReference type="EMBL" id="SCF45825.1"/>
    </source>
</evidence>
<proteinExistence type="predicted"/>
<dbReference type="EMBL" id="FMCX01000012">
    <property type="protein sequence ID" value="SCF45825.1"/>
    <property type="molecule type" value="Genomic_DNA"/>
</dbReference>
<evidence type="ECO:0000256" key="1">
    <source>
        <dbReference type="SAM" id="MobiDB-lite"/>
    </source>
</evidence>
<dbReference type="Pfam" id="PF06187">
    <property type="entry name" value="DUF993"/>
    <property type="match status" value="1"/>
</dbReference>
<reference evidence="3" key="1">
    <citation type="submission" date="2016-06" db="EMBL/GenBank/DDBJ databases">
        <authorList>
            <person name="Varghese N."/>
            <person name="Submissions Spin"/>
        </authorList>
    </citation>
    <scope>NUCLEOTIDE SEQUENCE [LARGE SCALE GENOMIC DNA]</scope>
    <source>
        <strain evidence="3">DSM 44830</strain>
    </source>
</reference>
<dbReference type="AlphaFoldDB" id="A0A1C5AKS2"/>
<evidence type="ECO:0000313" key="3">
    <source>
        <dbReference type="Proteomes" id="UP000199504"/>
    </source>
</evidence>
<keyword evidence="3" id="KW-1185">Reference proteome</keyword>
<dbReference type="Gene3D" id="3.20.20.70">
    <property type="entry name" value="Aldolase class I"/>
    <property type="match status" value="1"/>
</dbReference>
<accession>A0A1C5AKS2</accession>
<dbReference type="STRING" id="262898.GA0070564_11239"/>
<feature type="region of interest" description="Disordered" evidence="1">
    <location>
        <begin position="1"/>
        <end position="20"/>
    </location>
</feature>
<dbReference type="InterPro" id="IPR013785">
    <property type="entry name" value="Aldolase_TIM"/>
</dbReference>
<dbReference type="SUPFAM" id="SSF51569">
    <property type="entry name" value="Aldolase"/>
    <property type="match status" value="1"/>
</dbReference>
<protein>
    <recommendedName>
        <fullName evidence="4">Dihydrodipicolinate synthase/N-acetylneuraminate lyase</fullName>
    </recommendedName>
</protein>